<dbReference type="GO" id="GO:0000049">
    <property type="term" value="F:tRNA binding"/>
    <property type="evidence" value="ECO:0007669"/>
    <property type="project" value="InterPro"/>
</dbReference>
<feature type="binding site" evidence="10">
    <location>
        <position position="921"/>
    </location>
    <ligand>
        <name>Zn(2+)</name>
        <dbReference type="ChEBI" id="CHEBI:29105"/>
    </ligand>
</feature>
<evidence type="ECO:0000256" key="10">
    <source>
        <dbReference type="HAMAP-Rule" id="MF_02002"/>
    </source>
</evidence>
<feature type="binding site" evidence="10">
    <location>
        <position position="559"/>
    </location>
    <ligand>
        <name>L-isoleucyl-5'-AMP</name>
        <dbReference type="ChEBI" id="CHEBI:178002"/>
    </ligand>
</feature>
<reference evidence="14 15" key="1">
    <citation type="journal article" date="2011" name="J. Bacteriol.">
        <title>Draft genome sequence of Caloramator australicus strain RC3T, a thermoanaerobe from the Great Artesian Basin of Australia.</title>
        <authorList>
            <person name="Ogg C.D."/>
            <person name="Patel B.K.C."/>
        </authorList>
    </citation>
    <scope>NUCLEOTIDE SEQUENCE [LARGE SCALE GENOMIC DNA]</scope>
    <source>
        <strain evidence="14 15">RC3</strain>
    </source>
</reference>
<dbReference type="InterPro" id="IPR001412">
    <property type="entry name" value="aa-tRNA-synth_I_CS"/>
</dbReference>
<evidence type="ECO:0000256" key="6">
    <source>
        <dbReference type="ARBA" id="ARBA00022917"/>
    </source>
</evidence>
<proteinExistence type="inferred from homology"/>
<comment type="similarity">
    <text evidence="1 10">Belongs to the class-I aminoacyl-tRNA synthetase family. IleS type 1 subfamily.</text>
</comment>
<dbReference type="GO" id="GO:0002161">
    <property type="term" value="F:aminoacyl-tRNA deacylase activity"/>
    <property type="evidence" value="ECO:0007669"/>
    <property type="project" value="InterPro"/>
</dbReference>
<dbReference type="Pfam" id="PF06827">
    <property type="entry name" value="zf-FPG_IleRS"/>
    <property type="match status" value="1"/>
</dbReference>
<dbReference type="InterPro" id="IPR033708">
    <property type="entry name" value="Anticodon_Ile_BEm"/>
</dbReference>
<dbReference type="InterPro" id="IPR050081">
    <property type="entry name" value="Ile-tRNA_ligase"/>
</dbReference>
<evidence type="ECO:0000259" key="12">
    <source>
        <dbReference type="Pfam" id="PF06827"/>
    </source>
</evidence>
<dbReference type="SUPFAM" id="SSF47323">
    <property type="entry name" value="Anticodon-binding domain of a subclass of class I aminoacyl-tRNA synthetases"/>
    <property type="match status" value="1"/>
</dbReference>
<feature type="domain" description="Methionyl/Valyl/Leucyl/Isoleucyl-tRNA synthetase anticodon-binding" evidence="13">
    <location>
        <begin position="683"/>
        <end position="841"/>
    </location>
</feature>
<comment type="domain">
    <text evidence="10">IleRS has two distinct active sites: one for aminoacylation and one for editing. The misactivated valine is translocated from the active site to the editing site, which sterically excludes the correctly activated isoleucine. The single editing site contains two valyl binding pockets, one specific for each substrate (Val-AMP or Val-tRNA(Ile)).</text>
</comment>
<dbReference type="RefSeq" id="WP_008908659.1">
    <property type="nucleotide sequence ID" value="NZ_CAKP01000067.1"/>
</dbReference>
<evidence type="ECO:0000313" key="15">
    <source>
        <dbReference type="Proteomes" id="UP000007652"/>
    </source>
</evidence>
<dbReference type="Gene3D" id="1.10.10.830">
    <property type="entry name" value="Ile-tRNA synthetase CP2 domain-like"/>
    <property type="match status" value="1"/>
</dbReference>
<keyword evidence="4 10" id="KW-0547">Nucleotide-binding</keyword>
<protein>
    <recommendedName>
        <fullName evidence="10">Isoleucine--tRNA ligase</fullName>
        <ecNumber evidence="10">6.1.1.5</ecNumber>
    </recommendedName>
    <alternativeName>
        <fullName evidence="10">Isoleucyl-tRNA synthetase</fullName>
        <shortName evidence="10">IleRS</shortName>
    </alternativeName>
</protein>
<feature type="binding site" evidence="10">
    <location>
        <position position="901"/>
    </location>
    <ligand>
        <name>Zn(2+)</name>
        <dbReference type="ChEBI" id="CHEBI:29105"/>
    </ligand>
</feature>
<dbReference type="HAMAP" id="MF_02002">
    <property type="entry name" value="Ile_tRNA_synth_type1"/>
    <property type="match status" value="1"/>
</dbReference>
<dbReference type="InterPro" id="IPR010663">
    <property type="entry name" value="Znf_FPG/IleRS"/>
</dbReference>
<dbReference type="PANTHER" id="PTHR42765:SF1">
    <property type="entry name" value="ISOLEUCINE--TRNA LIGASE, MITOCHONDRIAL"/>
    <property type="match status" value="1"/>
</dbReference>
<dbReference type="Proteomes" id="UP000007652">
    <property type="component" value="Unassembled WGS sequence"/>
</dbReference>
<evidence type="ECO:0000256" key="9">
    <source>
        <dbReference type="ARBA" id="ARBA00048359"/>
    </source>
</evidence>
<feature type="domain" description="Aminoacyl-tRNA synthetase class Ia" evidence="11">
    <location>
        <begin position="27"/>
        <end position="639"/>
    </location>
</feature>
<dbReference type="InterPro" id="IPR002300">
    <property type="entry name" value="aa-tRNA-synth_Ia"/>
</dbReference>
<evidence type="ECO:0000256" key="5">
    <source>
        <dbReference type="ARBA" id="ARBA00022840"/>
    </source>
</evidence>
<dbReference type="InterPro" id="IPR009080">
    <property type="entry name" value="tRNAsynth_Ia_anticodon-bd"/>
</dbReference>
<dbReference type="InterPro" id="IPR013155">
    <property type="entry name" value="M/V/L/I-tRNA-synth_anticd-bd"/>
</dbReference>
<sequence>MDYSKTLNLPQTEFAMRANLPQKEPNILKEWEDIDIYKKALEKNKGKTPFILHDGPPYANGDIHLGHTLNKILKDMINKYKTMRGFYAPYVPGWDTHGLPIELQALKKLGIKVHDVSTIEFRNMCRDYALEQVERQKEQFKRLGVIGDWENPYLTLSPEFEAKQIEIFGDMAQKGYIYKGLKPVYWCPSCETALAEAEIEYDDETSNSIYVKFRLLDDKGLFKDLGVNLNNIYYVIWTTTTWTLPANLAICLGPDFDYVLAKFNEEVYIVAKELLENVKKAAKLEGEEILATFKGYELEGQVCHHPFFDRESLIIVGEHVTLESGTGCVHTAPGHGEEDFYIGQKYGLEVLNPVDGKGRFTELAGKYAGLTYKEGNKAILQDLRESNMLLAEEKITHSYPHCWRCKNPIIFRATEQWFASIEGFRKSAIEAIKEVKWIPEWGEDRIESMVAERGDWCISRQRTWGVPIPIFYCEECGKELVDKNIIYHVAEIFRQKGSNAWFELEAKDLLPEGTKCGCGSDKFRKETDIMDVWFDSGSSHVGVLETRDELSWPADLYIEGNDQYRGWFQSSLLTSVATREKAPYKMVITHGMVVDGEGRKMSKSLGNGIDPLDVIKEYGADVLRLWVSSADYKSDVRMSKDILKQLSEVYRKIRNTARFLLGNLYDFNPDTDMVDYEEMNELDKWALLKLQHLIKDVTDAYENYEFHILYHDIHNFCVVDMSNFYLDIIKDRLYTERPDSKERRAAQTVLWTILDALVKMIAPVLSFTADEIWKYMPKSKNNNFESVHLADWPEVVEKYVDKELENRWDNVQRIRGEVLKALEMARVNKIIGHSLNAKVQIFAEGETYNFLNEIRNYLETVFIVSKVELIEGINKAPENAYKGEEIKELAVLVSQADGEKCERCWVYSETVGRSKEHPTLCARCLEVVKSL</sequence>
<feature type="binding site" evidence="10">
    <location>
        <position position="924"/>
    </location>
    <ligand>
        <name>Zn(2+)</name>
        <dbReference type="ChEBI" id="CHEBI:29105"/>
    </ligand>
</feature>
<dbReference type="InterPro" id="IPR014729">
    <property type="entry name" value="Rossmann-like_a/b/a_fold"/>
</dbReference>
<feature type="binding site" evidence="10">
    <location>
        <position position="603"/>
    </location>
    <ligand>
        <name>ATP</name>
        <dbReference type="ChEBI" id="CHEBI:30616"/>
    </ligand>
</feature>
<feature type="short sequence motif" description="'HIGH' region" evidence="10">
    <location>
        <begin position="57"/>
        <end position="67"/>
    </location>
</feature>
<feature type="domain" description="Zinc finger FPG/IleRS-type" evidence="12">
    <location>
        <begin position="898"/>
        <end position="926"/>
    </location>
</feature>
<dbReference type="InterPro" id="IPR002301">
    <property type="entry name" value="Ile-tRNA-ligase"/>
</dbReference>
<keyword evidence="2 10" id="KW-0963">Cytoplasm</keyword>
<evidence type="ECO:0000256" key="8">
    <source>
        <dbReference type="ARBA" id="ARBA00025217"/>
    </source>
</evidence>
<keyword evidence="6 10" id="KW-0648">Protein biosynthesis</keyword>
<dbReference type="PROSITE" id="PS00178">
    <property type="entry name" value="AA_TRNA_LIGASE_I"/>
    <property type="match status" value="1"/>
</dbReference>
<keyword evidence="5 10" id="KW-0067">ATP-binding</keyword>
<comment type="catalytic activity">
    <reaction evidence="9 10">
        <text>tRNA(Ile) + L-isoleucine + ATP = L-isoleucyl-tRNA(Ile) + AMP + diphosphate</text>
        <dbReference type="Rhea" id="RHEA:11060"/>
        <dbReference type="Rhea" id="RHEA-COMP:9666"/>
        <dbReference type="Rhea" id="RHEA-COMP:9695"/>
        <dbReference type="ChEBI" id="CHEBI:30616"/>
        <dbReference type="ChEBI" id="CHEBI:33019"/>
        <dbReference type="ChEBI" id="CHEBI:58045"/>
        <dbReference type="ChEBI" id="CHEBI:78442"/>
        <dbReference type="ChEBI" id="CHEBI:78528"/>
        <dbReference type="ChEBI" id="CHEBI:456215"/>
        <dbReference type="EC" id="6.1.1.5"/>
    </reaction>
</comment>
<dbReference type="InterPro" id="IPR023585">
    <property type="entry name" value="Ile-tRNA-ligase_type1"/>
</dbReference>
<dbReference type="AlphaFoldDB" id="I7K795"/>
<feature type="short sequence motif" description="'KMSKS' region" evidence="10">
    <location>
        <begin position="600"/>
        <end position="604"/>
    </location>
</feature>
<dbReference type="Pfam" id="PF00133">
    <property type="entry name" value="tRNA-synt_1"/>
    <property type="match status" value="1"/>
</dbReference>
<dbReference type="Pfam" id="PF08264">
    <property type="entry name" value="Anticodon_1"/>
    <property type="match status" value="1"/>
</dbReference>
<evidence type="ECO:0000313" key="14">
    <source>
        <dbReference type="EMBL" id="CCJ33389.1"/>
    </source>
</evidence>
<keyword evidence="3 10" id="KW-0436">Ligase</keyword>
<dbReference type="FunFam" id="3.40.50.620:FF:000152">
    <property type="entry name" value="Isoleucine--tRNA ligase"/>
    <property type="match status" value="1"/>
</dbReference>
<dbReference type="Gene3D" id="1.10.730.20">
    <property type="match status" value="1"/>
</dbReference>
<dbReference type="GO" id="GO:0005829">
    <property type="term" value="C:cytosol"/>
    <property type="evidence" value="ECO:0007669"/>
    <property type="project" value="TreeGrafter"/>
</dbReference>
<dbReference type="GO" id="GO:0008270">
    <property type="term" value="F:zinc ion binding"/>
    <property type="evidence" value="ECO:0007669"/>
    <property type="project" value="UniProtKB-UniRule"/>
</dbReference>
<feature type="binding site" evidence="10">
    <location>
        <position position="904"/>
    </location>
    <ligand>
        <name>Zn(2+)</name>
        <dbReference type="ChEBI" id="CHEBI:29105"/>
    </ligand>
</feature>
<dbReference type="EC" id="6.1.1.5" evidence="10"/>
<dbReference type="OrthoDB" id="9810365at2"/>
<dbReference type="GO" id="GO:0004822">
    <property type="term" value="F:isoleucine-tRNA ligase activity"/>
    <property type="evidence" value="ECO:0007669"/>
    <property type="project" value="UniProtKB-UniRule"/>
</dbReference>
<evidence type="ECO:0000256" key="7">
    <source>
        <dbReference type="ARBA" id="ARBA00023146"/>
    </source>
</evidence>
<name>I7K795_9CLOT</name>
<dbReference type="NCBIfam" id="TIGR00392">
    <property type="entry name" value="ileS"/>
    <property type="match status" value="1"/>
</dbReference>
<keyword evidence="7 10" id="KW-0030">Aminoacyl-tRNA synthetase</keyword>
<comment type="subunit">
    <text evidence="10">Monomer.</text>
</comment>
<dbReference type="SUPFAM" id="SSF52374">
    <property type="entry name" value="Nucleotidylyl transferase"/>
    <property type="match status" value="1"/>
</dbReference>
<comment type="cofactor">
    <cofactor evidence="10">
        <name>Zn(2+)</name>
        <dbReference type="ChEBI" id="CHEBI:29105"/>
    </cofactor>
    <text evidence="10">Binds 1 zinc ion per subunit.</text>
</comment>
<dbReference type="GO" id="GO:0006428">
    <property type="term" value="P:isoleucyl-tRNA aminoacylation"/>
    <property type="evidence" value="ECO:0007669"/>
    <property type="project" value="UniProtKB-UniRule"/>
</dbReference>
<gene>
    <name evidence="10" type="primary">ileS</name>
    <name evidence="14" type="ORF">CAAU_1305</name>
</gene>
<dbReference type="InterPro" id="IPR009008">
    <property type="entry name" value="Val/Leu/Ile-tRNA-synth_edit"/>
</dbReference>
<organism evidence="14 15">
    <name type="scientific">Caloramator australicus RC3</name>
    <dbReference type="NCBI Taxonomy" id="857293"/>
    <lineage>
        <taxon>Bacteria</taxon>
        <taxon>Bacillati</taxon>
        <taxon>Bacillota</taxon>
        <taxon>Clostridia</taxon>
        <taxon>Eubacteriales</taxon>
        <taxon>Clostridiaceae</taxon>
        <taxon>Caloramator</taxon>
    </lineage>
</organism>
<dbReference type="EMBL" id="CAKP01000067">
    <property type="protein sequence ID" value="CCJ33389.1"/>
    <property type="molecule type" value="Genomic_DNA"/>
</dbReference>
<evidence type="ECO:0000256" key="4">
    <source>
        <dbReference type="ARBA" id="ARBA00022741"/>
    </source>
</evidence>
<dbReference type="CDD" id="cd07960">
    <property type="entry name" value="Anticodon_Ia_Ile_BEm"/>
    <property type="match status" value="1"/>
</dbReference>
<dbReference type="STRING" id="857293.CAAU_1305"/>
<evidence type="ECO:0000259" key="13">
    <source>
        <dbReference type="Pfam" id="PF08264"/>
    </source>
</evidence>
<dbReference type="CDD" id="cd00818">
    <property type="entry name" value="IleRS_core"/>
    <property type="match status" value="1"/>
</dbReference>
<comment type="caution">
    <text evidence="14">The sequence shown here is derived from an EMBL/GenBank/DDBJ whole genome shotgun (WGS) entry which is preliminary data.</text>
</comment>
<keyword evidence="10" id="KW-0862">Zinc</keyword>
<evidence type="ECO:0000256" key="3">
    <source>
        <dbReference type="ARBA" id="ARBA00022598"/>
    </source>
</evidence>
<dbReference type="Gene3D" id="3.40.50.620">
    <property type="entry name" value="HUPs"/>
    <property type="match status" value="2"/>
</dbReference>
<evidence type="ECO:0000256" key="1">
    <source>
        <dbReference type="ARBA" id="ARBA00006887"/>
    </source>
</evidence>
<dbReference type="PANTHER" id="PTHR42765">
    <property type="entry name" value="SOLEUCYL-TRNA SYNTHETASE"/>
    <property type="match status" value="1"/>
</dbReference>
<comment type="function">
    <text evidence="8 10">Catalyzes the attachment of isoleucine to tRNA(Ile). As IleRS can inadvertently accommodate and process structurally similar amino acids such as valine, to avoid such errors it has two additional distinct tRNA(Ile)-dependent editing activities. One activity is designated as 'pretransfer' editing and involves the hydrolysis of activated Val-AMP. The other activity is designated 'posttransfer' editing and involves deacylation of mischarged Val-tRNA(Ile).</text>
</comment>
<dbReference type="FunFam" id="1.10.730.20:FF:000001">
    <property type="entry name" value="Isoleucine--tRNA ligase"/>
    <property type="match status" value="1"/>
</dbReference>
<dbReference type="PRINTS" id="PR00984">
    <property type="entry name" value="TRNASYNTHILE"/>
</dbReference>
<dbReference type="SUPFAM" id="SSF50677">
    <property type="entry name" value="ValRS/IleRS/LeuRS editing domain"/>
    <property type="match status" value="1"/>
</dbReference>
<evidence type="ECO:0000259" key="11">
    <source>
        <dbReference type="Pfam" id="PF00133"/>
    </source>
</evidence>
<accession>I7K795</accession>
<dbReference type="Gene3D" id="3.90.740.10">
    <property type="entry name" value="Valyl/Leucyl/Isoleucyl-tRNA synthetase, editing domain"/>
    <property type="match status" value="1"/>
</dbReference>
<evidence type="ECO:0000256" key="2">
    <source>
        <dbReference type="ARBA" id="ARBA00022490"/>
    </source>
</evidence>
<keyword evidence="10" id="KW-0479">Metal-binding</keyword>
<dbReference type="GO" id="GO:0005524">
    <property type="term" value="F:ATP binding"/>
    <property type="evidence" value="ECO:0007669"/>
    <property type="project" value="UniProtKB-UniRule"/>
</dbReference>
<dbReference type="eggNOG" id="COG0060">
    <property type="taxonomic scope" value="Bacteria"/>
</dbReference>
<comment type="subcellular location">
    <subcellularLocation>
        <location evidence="10">Cytoplasm</location>
    </subcellularLocation>
</comment>
<keyword evidence="15" id="KW-1185">Reference proteome</keyword>